<feature type="domain" description="Dynein heavy chain AAA module D4" evidence="1">
    <location>
        <begin position="438"/>
        <end position="515"/>
    </location>
</feature>
<reference evidence="4" key="1">
    <citation type="submission" date="2015-04" db="EMBL/GenBank/DDBJ databases">
        <title>The genome sequence of the plant pathogenic Rhizarian Plasmodiophora brassicae reveals insights in its biotrophic life cycle and the origin of chitin synthesis.</title>
        <authorList>
            <person name="Schwelm A."/>
            <person name="Fogelqvist J."/>
            <person name="Knaust A."/>
            <person name="Julke S."/>
            <person name="Lilja T."/>
            <person name="Dhandapani V."/>
            <person name="Bonilla-Rosso G."/>
            <person name="Karlsson M."/>
            <person name="Shevchenko A."/>
            <person name="Choi S.R."/>
            <person name="Kim H.G."/>
            <person name="Park J.Y."/>
            <person name="Lim Y.P."/>
            <person name="Ludwig-Muller J."/>
            <person name="Dixelius C."/>
        </authorList>
    </citation>
    <scope>NUCLEOTIDE SEQUENCE</scope>
    <source>
        <tissue evidence="4">Potato root galls</tissue>
    </source>
</reference>
<evidence type="ECO:0000259" key="1">
    <source>
        <dbReference type="Pfam" id="PF12780"/>
    </source>
</evidence>
<dbReference type="InterPro" id="IPR026983">
    <property type="entry name" value="DHC"/>
</dbReference>
<dbReference type="Gene3D" id="3.40.50.300">
    <property type="entry name" value="P-loop containing nucleotide triphosphate hydrolases"/>
    <property type="match status" value="1"/>
</dbReference>
<dbReference type="FunFam" id="1.20.920.30:FF:000002">
    <property type="entry name" value="Dynein axonemal heavy chain 3"/>
    <property type="match status" value="1"/>
</dbReference>
<dbReference type="GO" id="GO:0030286">
    <property type="term" value="C:dynein complex"/>
    <property type="evidence" value="ECO:0007669"/>
    <property type="project" value="InterPro"/>
</dbReference>
<dbReference type="Pfam" id="PF12780">
    <property type="entry name" value="AAA_8"/>
    <property type="match status" value="1"/>
</dbReference>
<evidence type="ECO:0000259" key="2">
    <source>
        <dbReference type="Pfam" id="PF17852"/>
    </source>
</evidence>
<dbReference type="PANTHER" id="PTHR22878:SF70">
    <property type="entry name" value="DYNEIN HEAVY CHAIN 2, AXONEMAL"/>
    <property type="match status" value="1"/>
</dbReference>
<dbReference type="GO" id="GO:0045505">
    <property type="term" value="F:dynein intermediate chain binding"/>
    <property type="evidence" value="ECO:0007669"/>
    <property type="project" value="InterPro"/>
</dbReference>
<accession>A0A0H5QQD8</accession>
<dbReference type="AlphaFoldDB" id="A0A0H5QQD8"/>
<dbReference type="Gene3D" id="1.20.920.30">
    <property type="match status" value="1"/>
</dbReference>
<dbReference type="EMBL" id="HACM01003816">
    <property type="protein sequence ID" value="CRZ04258.1"/>
    <property type="molecule type" value="Transcribed_RNA"/>
</dbReference>
<dbReference type="InterPro" id="IPR041589">
    <property type="entry name" value="DNAH3_AAA_lid_1"/>
</dbReference>
<dbReference type="InterPro" id="IPR027417">
    <property type="entry name" value="P-loop_NTPase"/>
</dbReference>
<dbReference type="Gene3D" id="1.10.472.130">
    <property type="match status" value="1"/>
</dbReference>
<evidence type="ECO:0000313" key="4">
    <source>
        <dbReference type="EMBL" id="CRZ04258.1"/>
    </source>
</evidence>
<dbReference type="InterPro" id="IPR041466">
    <property type="entry name" value="Dynein_AAA5_ext"/>
</dbReference>
<name>A0A0H5QQD8_9EUKA</name>
<dbReference type="Pfam" id="PF17857">
    <property type="entry name" value="AAA_lid_1"/>
    <property type="match status" value="1"/>
</dbReference>
<feature type="domain" description="Dynein heavy chain AAA 5 extension" evidence="2">
    <location>
        <begin position="1"/>
        <end position="56"/>
    </location>
</feature>
<dbReference type="GO" id="GO:0007018">
    <property type="term" value="P:microtubule-based movement"/>
    <property type="evidence" value="ECO:0007669"/>
    <property type="project" value="InterPro"/>
</dbReference>
<dbReference type="InterPro" id="IPR024317">
    <property type="entry name" value="Dynein_heavy_chain_D4_dom"/>
</dbReference>
<dbReference type="GO" id="GO:0051959">
    <property type="term" value="F:dynein light intermediate chain binding"/>
    <property type="evidence" value="ECO:0007669"/>
    <property type="project" value="InterPro"/>
</dbReference>
<evidence type="ECO:0000259" key="3">
    <source>
        <dbReference type="Pfam" id="PF17857"/>
    </source>
</evidence>
<dbReference type="PANTHER" id="PTHR22878">
    <property type="entry name" value="DYNEIN HEAVY CHAIN 6, AXONEMAL-LIKE-RELATED"/>
    <property type="match status" value="1"/>
</dbReference>
<sequence length="515" mass="57795">FSLIWSVGASVDFSGRQEFDATIRTISNEAKLQAKLPDKCLMYDVLWTNSSWVNWSGDPNATGTSFQIEPDARIQEIIVPTIDSARYSAIAQLFARNRIPGLFVGPTGTGKTAYVGKALTQLDKEAFLPLLINFSAQTTASQTREIIDAKMERKRKGVFGSPGGRNALVFIDDLNMPKPEVFGAQLPIELIRQLIDHGGWYDVADASFRNLIDTTVLAAMGPAGGGRNFVTTRLTRHFNHVSMTPFDNDNLNTIFRTILLWHLGKGFAPDIALFASKIVDATRSIFLTAISELLPTPTRSHYTFNLRDFASVIRGICMSHPDEISDRFAMIRLWVHEIHRVFADRLIDDDDSIKFLKWVRSACTKTLNADFDQCLLRLDKNGDGKVDTLDEVRGLLFGDFLTKKGSRKPYEEIPDLIHMREVFMAHLDDYNQQCSSSMRLVLFRYALEHISRLSRILKQPGGHALLVGVGGTGRQSLTRLAAHVSGYKVFQVEMSKNYGITEWREDLKKVLRSAG</sequence>
<feature type="non-terminal residue" evidence="4">
    <location>
        <position position="515"/>
    </location>
</feature>
<feature type="non-terminal residue" evidence="4">
    <location>
        <position position="1"/>
    </location>
</feature>
<protein>
    <submittedName>
        <fullName evidence="4">Uncharacterized protein</fullName>
    </submittedName>
</protein>
<dbReference type="SUPFAM" id="SSF52540">
    <property type="entry name" value="P-loop containing nucleoside triphosphate hydrolases"/>
    <property type="match status" value="2"/>
</dbReference>
<dbReference type="Pfam" id="PF17852">
    <property type="entry name" value="Dynein_AAA_lid"/>
    <property type="match status" value="1"/>
</dbReference>
<dbReference type="Pfam" id="PF12775">
    <property type="entry name" value="AAA_7"/>
    <property type="match status" value="1"/>
</dbReference>
<organism evidence="4">
    <name type="scientific">Spongospora subterranea</name>
    <dbReference type="NCBI Taxonomy" id="70186"/>
    <lineage>
        <taxon>Eukaryota</taxon>
        <taxon>Sar</taxon>
        <taxon>Rhizaria</taxon>
        <taxon>Endomyxa</taxon>
        <taxon>Phytomyxea</taxon>
        <taxon>Plasmodiophorida</taxon>
        <taxon>Plasmodiophoridae</taxon>
        <taxon>Spongospora</taxon>
    </lineage>
</organism>
<proteinExistence type="predicted"/>
<feature type="domain" description="Dynein heavy chain 3 AAA+ lid" evidence="3">
    <location>
        <begin position="285"/>
        <end position="373"/>
    </location>
</feature>